<accession>A0ABT2UBN1</accession>
<feature type="transmembrane region" description="Helical" evidence="7">
    <location>
        <begin position="65"/>
        <end position="86"/>
    </location>
</feature>
<evidence type="ECO:0000256" key="6">
    <source>
        <dbReference type="ARBA" id="ARBA00023136"/>
    </source>
</evidence>
<reference evidence="8 9" key="1">
    <citation type="submission" date="2022-09" db="EMBL/GenBank/DDBJ databases">
        <authorList>
            <person name="Han X.L."/>
            <person name="Wang Q."/>
            <person name="Lu T."/>
        </authorList>
    </citation>
    <scope>NUCLEOTIDE SEQUENCE [LARGE SCALE GENOMIC DNA]</scope>
    <source>
        <strain evidence="8 9">WQ 127069</strain>
    </source>
</reference>
<feature type="transmembrane region" description="Helical" evidence="7">
    <location>
        <begin position="92"/>
        <end position="110"/>
    </location>
</feature>
<keyword evidence="4 7" id="KW-0812">Transmembrane</keyword>
<evidence type="ECO:0000256" key="7">
    <source>
        <dbReference type="SAM" id="Phobius"/>
    </source>
</evidence>
<dbReference type="PANTHER" id="PTHR33452">
    <property type="entry name" value="OXIDOREDUCTASE CATD-RELATED"/>
    <property type="match status" value="1"/>
</dbReference>
<gene>
    <name evidence="8" type="ORF">OB236_07820</name>
</gene>
<evidence type="ECO:0000256" key="2">
    <source>
        <dbReference type="ARBA" id="ARBA00006679"/>
    </source>
</evidence>
<comment type="similarity">
    <text evidence="2">Belongs to the DoxX family.</text>
</comment>
<organism evidence="8 9">
    <name type="scientific">Paenibacillus baimaensis</name>
    <dbReference type="NCBI Taxonomy" id="2982185"/>
    <lineage>
        <taxon>Bacteria</taxon>
        <taxon>Bacillati</taxon>
        <taxon>Bacillota</taxon>
        <taxon>Bacilli</taxon>
        <taxon>Bacillales</taxon>
        <taxon>Paenibacillaceae</taxon>
        <taxon>Paenibacillus</taxon>
    </lineage>
</organism>
<keyword evidence="3" id="KW-1003">Cell membrane</keyword>
<dbReference type="PANTHER" id="PTHR33452:SF1">
    <property type="entry name" value="INNER MEMBRANE PROTEIN YPHA-RELATED"/>
    <property type="match status" value="1"/>
</dbReference>
<evidence type="ECO:0000256" key="1">
    <source>
        <dbReference type="ARBA" id="ARBA00004651"/>
    </source>
</evidence>
<dbReference type="InterPro" id="IPR051907">
    <property type="entry name" value="DoxX-like_oxidoreductase"/>
</dbReference>
<keyword evidence="5 7" id="KW-1133">Transmembrane helix</keyword>
<evidence type="ECO:0000313" key="8">
    <source>
        <dbReference type="EMBL" id="MCU6792033.1"/>
    </source>
</evidence>
<dbReference type="EMBL" id="JAOQIO010000016">
    <property type="protein sequence ID" value="MCU6792033.1"/>
    <property type="molecule type" value="Genomic_DNA"/>
</dbReference>
<dbReference type="InterPro" id="IPR032808">
    <property type="entry name" value="DoxX"/>
</dbReference>
<comment type="subcellular location">
    <subcellularLocation>
        <location evidence="1">Cell membrane</location>
        <topology evidence="1">Multi-pass membrane protein</topology>
    </subcellularLocation>
</comment>
<sequence length="128" mass="13681">MVTIMRILLGILFVAHGISKFQMGLGNAAGWFGSIGLPEFAAYVVAYLELIGGIALIIGFATRYFAIGFMVMLVGAIVTVKLPVGLLGNAQMAGYELDLALLVMAGYFAIADERGMGLDRLLFKTKTQ</sequence>
<dbReference type="Proteomes" id="UP001652445">
    <property type="component" value="Unassembled WGS sequence"/>
</dbReference>
<evidence type="ECO:0000256" key="5">
    <source>
        <dbReference type="ARBA" id="ARBA00022989"/>
    </source>
</evidence>
<keyword evidence="9" id="KW-1185">Reference proteome</keyword>
<comment type="caution">
    <text evidence="8">The sequence shown here is derived from an EMBL/GenBank/DDBJ whole genome shotgun (WGS) entry which is preliminary data.</text>
</comment>
<dbReference type="RefSeq" id="WP_076233932.1">
    <property type="nucleotide sequence ID" value="NZ_JAOQIO010000016.1"/>
</dbReference>
<keyword evidence="6 7" id="KW-0472">Membrane</keyword>
<evidence type="ECO:0000256" key="4">
    <source>
        <dbReference type="ARBA" id="ARBA00022692"/>
    </source>
</evidence>
<evidence type="ECO:0000313" key="9">
    <source>
        <dbReference type="Proteomes" id="UP001652445"/>
    </source>
</evidence>
<evidence type="ECO:0000256" key="3">
    <source>
        <dbReference type="ARBA" id="ARBA00022475"/>
    </source>
</evidence>
<proteinExistence type="inferred from homology"/>
<dbReference type="Pfam" id="PF07681">
    <property type="entry name" value="DoxX"/>
    <property type="match status" value="1"/>
</dbReference>
<protein>
    <submittedName>
        <fullName evidence="8">DoxX family protein</fullName>
    </submittedName>
</protein>
<name>A0ABT2UBN1_9BACL</name>
<feature type="transmembrane region" description="Helical" evidence="7">
    <location>
        <begin position="40"/>
        <end position="58"/>
    </location>
</feature>